<dbReference type="Proteomes" id="UP000887580">
    <property type="component" value="Unplaced"/>
</dbReference>
<dbReference type="WBParaSite" id="PS1159_v2.g11892.t1">
    <property type="protein sequence ID" value="PS1159_v2.g11892.t1"/>
    <property type="gene ID" value="PS1159_v2.g11892"/>
</dbReference>
<evidence type="ECO:0000313" key="1">
    <source>
        <dbReference type="Proteomes" id="UP000887580"/>
    </source>
</evidence>
<evidence type="ECO:0000313" key="2">
    <source>
        <dbReference type="WBParaSite" id="PS1159_v2.g11892.t1"/>
    </source>
</evidence>
<sequence length="533" mass="61380">MNWKKAVFFLSVICTFSNAYKIAIFTPDVSASQLIFNKRVAETFAKAGHEVKMFRIRAMGYKHIEVHVNQKLVNVADVIAYSDENFDAFHKAQGDYYFSELSVFSTKSRQAYQRFADLLTNSCSELLQMTSFMLSLKEENFDIAFAASTDYCSIGLIHASKIPTWIWLDSGPLTDFVAENIGVSSPPSFVPLEFADSGDKMTFMQRCFNLVLRGSFPFFFDRAYALPQNEIFKKYVDYDFPDLRDLAKNVPLVMTNTHEFYDFQRPTLSKIINLGGLGLSNFTGSPLPEPFKNLIDKYDTVILFSFGTVADASQMPKEWKETLLKTFSKFSNILFIFRYLEADLKVPENVHLTKWMPQFELLNHPKTKLIIFQGGYNTFQEAIYASKPMVVIPLFGDQKRNANLIKKFGIGMRLDKSNLNEDSLFKAIKLVLESPNYSSNIAKLNAIVSQKPFSAEEKLLKWTDFLVQIKNIPNLTPITVEMSFIEYHNLDVFGFCILTFIAIFWLLLSFVNFVRQTFFSMKHQKEERHEKNE</sequence>
<organism evidence="1 2">
    <name type="scientific">Panagrolaimus sp. PS1159</name>
    <dbReference type="NCBI Taxonomy" id="55785"/>
    <lineage>
        <taxon>Eukaryota</taxon>
        <taxon>Metazoa</taxon>
        <taxon>Ecdysozoa</taxon>
        <taxon>Nematoda</taxon>
        <taxon>Chromadorea</taxon>
        <taxon>Rhabditida</taxon>
        <taxon>Tylenchina</taxon>
        <taxon>Panagrolaimomorpha</taxon>
        <taxon>Panagrolaimoidea</taxon>
        <taxon>Panagrolaimidae</taxon>
        <taxon>Panagrolaimus</taxon>
    </lineage>
</organism>
<proteinExistence type="predicted"/>
<accession>A0AC35EYD9</accession>
<reference evidence="2" key="1">
    <citation type="submission" date="2022-11" db="UniProtKB">
        <authorList>
            <consortium name="WormBaseParasite"/>
        </authorList>
    </citation>
    <scope>IDENTIFICATION</scope>
</reference>
<name>A0AC35EYD9_9BILA</name>
<protein>
    <submittedName>
        <fullName evidence="2">Glucuronosyltransferase</fullName>
    </submittedName>
</protein>